<keyword evidence="2" id="KW-0999">Mitochondrion inner membrane</keyword>
<dbReference type="Pfam" id="PF02238">
    <property type="entry name" value="COX7a"/>
    <property type="match status" value="1"/>
</dbReference>
<evidence type="ECO:0000313" key="7">
    <source>
        <dbReference type="Proteomes" id="UP001324427"/>
    </source>
</evidence>
<dbReference type="GO" id="GO:0005743">
    <property type="term" value="C:mitochondrial inner membrane"/>
    <property type="evidence" value="ECO:0007669"/>
    <property type="project" value="UniProtKB-SubCell"/>
</dbReference>
<protein>
    <submittedName>
        <fullName evidence="6">Uncharacterized protein</fullName>
    </submittedName>
</protein>
<name>A0AAV9JBD9_9PEZI</name>
<dbReference type="AlphaFoldDB" id="A0AAV9JBD9"/>
<evidence type="ECO:0000256" key="5">
    <source>
        <dbReference type="SAM" id="Phobius"/>
    </source>
</evidence>
<comment type="caution">
    <text evidence="6">The sequence shown here is derived from an EMBL/GenBank/DDBJ whole genome shotgun (WGS) entry which is preliminary data.</text>
</comment>
<feature type="transmembrane region" description="Helical" evidence="5">
    <location>
        <begin position="48"/>
        <end position="68"/>
    </location>
</feature>
<keyword evidence="5" id="KW-0812">Transmembrane</keyword>
<keyword evidence="5" id="KW-1133">Transmembrane helix</keyword>
<keyword evidence="4 5" id="KW-0472">Membrane</keyword>
<proteinExistence type="predicted"/>
<keyword evidence="3" id="KW-0496">Mitochondrion</keyword>
<organism evidence="6 7">
    <name type="scientific">Oleoguttula mirabilis</name>
    <dbReference type="NCBI Taxonomy" id="1507867"/>
    <lineage>
        <taxon>Eukaryota</taxon>
        <taxon>Fungi</taxon>
        <taxon>Dikarya</taxon>
        <taxon>Ascomycota</taxon>
        <taxon>Pezizomycotina</taxon>
        <taxon>Dothideomycetes</taxon>
        <taxon>Dothideomycetidae</taxon>
        <taxon>Mycosphaerellales</taxon>
        <taxon>Teratosphaeriaceae</taxon>
        <taxon>Oleoguttula</taxon>
    </lineage>
</organism>
<evidence type="ECO:0000313" key="6">
    <source>
        <dbReference type="EMBL" id="KAK4542491.1"/>
    </source>
</evidence>
<sequence length="77" mass="9054">MLRRAGMPQFPGLYRANHVPKWQRLHQTEDGLRQWQKGPAAKFMLYPYYAMLISTTAATTYMMCRMVLGHKTWFSKG</sequence>
<evidence type="ECO:0000256" key="4">
    <source>
        <dbReference type="ARBA" id="ARBA00023136"/>
    </source>
</evidence>
<keyword evidence="7" id="KW-1185">Reference proteome</keyword>
<evidence type="ECO:0000256" key="1">
    <source>
        <dbReference type="ARBA" id="ARBA00004273"/>
    </source>
</evidence>
<dbReference type="InterPro" id="IPR039297">
    <property type="entry name" value="COX7a"/>
</dbReference>
<comment type="subcellular location">
    <subcellularLocation>
        <location evidence="1">Mitochondrion inner membrane</location>
    </subcellularLocation>
</comment>
<dbReference type="EMBL" id="JAVFHQ010000041">
    <property type="protein sequence ID" value="KAK4542491.1"/>
    <property type="molecule type" value="Genomic_DNA"/>
</dbReference>
<reference evidence="6 7" key="1">
    <citation type="submission" date="2021-11" db="EMBL/GenBank/DDBJ databases">
        <title>Black yeast isolated from Biological Soil Crust.</title>
        <authorList>
            <person name="Kurbessoian T."/>
        </authorList>
    </citation>
    <scope>NUCLEOTIDE SEQUENCE [LARGE SCALE GENOMIC DNA]</scope>
    <source>
        <strain evidence="6 7">CCFEE 5522</strain>
    </source>
</reference>
<dbReference type="Proteomes" id="UP001324427">
    <property type="component" value="Unassembled WGS sequence"/>
</dbReference>
<evidence type="ECO:0000256" key="3">
    <source>
        <dbReference type="ARBA" id="ARBA00023128"/>
    </source>
</evidence>
<gene>
    <name evidence="6" type="ORF">LTR36_006743</name>
</gene>
<evidence type="ECO:0000256" key="2">
    <source>
        <dbReference type="ARBA" id="ARBA00022792"/>
    </source>
</evidence>
<accession>A0AAV9JBD9</accession>